<evidence type="ECO:0000256" key="1">
    <source>
        <dbReference type="SAM" id="MobiDB-lite"/>
    </source>
</evidence>
<evidence type="ECO:0000313" key="2">
    <source>
        <dbReference type="EMBL" id="KAG9452204.1"/>
    </source>
</evidence>
<keyword evidence="3" id="KW-1185">Reference proteome</keyword>
<dbReference type="EMBL" id="JAINDJ010000003">
    <property type="protein sequence ID" value="KAG9452204.1"/>
    <property type="molecule type" value="Genomic_DNA"/>
</dbReference>
<gene>
    <name evidence="2" type="ORF">H6P81_005108</name>
</gene>
<name>A0AAV7EU80_ARIFI</name>
<dbReference type="Proteomes" id="UP000825729">
    <property type="component" value="Unassembled WGS sequence"/>
</dbReference>
<sequence length="304" mass="32858">MGGGMLRSVGRAVGAGVGGAAHEAFSSAKPKPSGLVSVSSSSSCSSSSSSSSPALTTLPVSAASGWRSSSFDSDDWVIYQDEEPRVDGDGDFFERFVFGRPPSAVEVEDAVSAIQQVVVLPFAHEQRIEEGRWSSRNRDLYSSPRPEPDGIELTLQIRNPTRTQLDGYGNAMDAFRLLRVNPFVQRMVASLSSDKAVWDAVMKNEAVREMKESLCGVCRSGNEIPGDSDENPALRVLIYVLEVAKAKVVEFIETVRKQVNDLFAAAAASGEDDATLLEETLKSSFMLSVMVLLVVLVTRSERKN</sequence>
<protein>
    <submittedName>
        <fullName evidence="2">Uncharacterized protein</fullName>
    </submittedName>
</protein>
<proteinExistence type="predicted"/>
<dbReference type="PANTHER" id="PTHR33625">
    <property type="entry name" value="OS08G0179900 PROTEIN"/>
    <property type="match status" value="1"/>
</dbReference>
<feature type="region of interest" description="Disordered" evidence="1">
    <location>
        <begin position="21"/>
        <end position="55"/>
    </location>
</feature>
<dbReference type="AlphaFoldDB" id="A0AAV7EU80"/>
<accession>A0AAV7EU80</accession>
<comment type="caution">
    <text evidence="2">The sequence shown here is derived from an EMBL/GenBank/DDBJ whole genome shotgun (WGS) entry which is preliminary data.</text>
</comment>
<feature type="compositionally biased region" description="Low complexity" evidence="1">
    <location>
        <begin position="36"/>
        <end position="52"/>
    </location>
</feature>
<evidence type="ECO:0000313" key="3">
    <source>
        <dbReference type="Proteomes" id="UP000825729"/>
    </source>
</evidence>
<organism evidence="2 3">
    <name type="scientific">Aristolochia fimbriata</name>
    <name type="common">White veined hardy Dutchman's pipe vine</name>
    <dbReference type="NCBI Taxonomy" id="158543"/>
    <lineage>
        <taxon>Eukaryota</taxon>
        <taxon>Viridiplantae</taxon>
        <taxon>Streptophyta</taxon>
        <taxon>Embryophyta</taxon>
        <taxon>Tracheophyta</taxon>
        <taxon>Spermatophyta</taxon>
        <taxon>Magnoliopsida</taxon>
        <taxon>Magnoliidae</taxon>
        <taxon>Piperales</taxon>
        <taxon>Aristolochiaceae</taxon>
        <taxon>Aristolochia</taxon>
    </lineage>
</organism>
<reference evidence="2 3" key="1">
    <citation type="submission" date="2021-07" db="EMBL/GenBank/DDBJ databases">
        <title>The Aristolochia fimbriata genome: insights into angiosperm evolution, floral development and chemical biosynthesis.</title>
        <authorList>
            <person name="Jiao Y."/>
        </authorList>
    </citation>
    <scope>NUCLEOTIDE SEQUENCE [LARGE SCALE GENOMIC DNA]</scope>
    <source>
        <strain evidence="2">IBCAS-2021</strain>
        <tissue evidence="2">Leaf</tissue>
    </source>
</reference>
<dbReference type="PANTHER" id="PTHR33625:SF3">
    <property type="entry name" value="OS04G0550700 PROTEIN"/>
    <property type="match status" value="1"/>
</dbReference>